<dbReference type="AlphaFoldDB" id="A0A8J3IEN1"/>
<evidence type="ECO:0000313" key="3">
    <source>
        <dbReference type="Proteomes" id="UP000597444"/>
    </source>
</evidence>
<feature type="transmembrane region" description="Helical" evidence="1">
    <location>
        <begin position="102"/>
        <end position="121"/>
    </location>
</feature>
<dbReference type="InterPro" id="IPR014229">
    <property type="entry name" value="Spore_YtfJ"/>
</dbReference>
<keyword evidence="1" id="KW-1133">Transmembrane helix</keyword>
<keyword evidence="1" id="KW-0472">Membrane</keyword>
<protein>
    <recommendedName>
        <fullName evidence="4">Sporulation protein</fullName>
    </recommendedName>
</protein>
<evidence type="ECO:0000313" key="2">
    <source>
        <dbReference type="EMBL" id="GHO92163.1"/>
    </source>
</evidence>
<reference evidence="2" key="1">
    <citation type="submission" date="2020-10" db="EMBL/GenBank/DDBJ databases">
        <title>Taxonomic study of unclassified bacteria belonging to the class Ktedonobacteria.</title>
        <authorList>
            <person name="Yabe S."/>
            <person name="Wang C.M."/>
            <person name="Zheng Y."/>
            <person name="Sakai Y."/>
            <person name="Cavaletti L."/>
            <person name="Monciardini P."/>
            <person name="Donadio S."/>
        </authorList>
    </citation>
    <scope>NUCLEOTIDE SEQUENCE</scope>
    <source>
        <strain evidence="2">ID150040</strain>
    </source>
</reference>
<name>A0A8J3IEN1_9CHLR</name>
<proteinExistence type="predicted"/>
<dbReference type="EMBL" id="BNJK01000001">
    <property type="protein sequence ID" value="GHO92163.1"/>
    <property type="molecule type" value="Genomic_DNA"/>
</dbReference>
<dbReference type="PANTHER" id="PTHR39162:SF1">
    <property type="entry name" value="SPORULATION PROTEIN YTFJ"/>
    <property type="match status" value="1"/>
</dbReference>
<sequence length="132" mass="13712">MSTTNTTETTAVKRSNPFLTQLIDRITLGTNARMIYGDPIERDGVTVIPVGKVSWGLGGGEGGDVEGNGGSGGGGGITVSPIGFIEIKDGLARFRPIFDPALIVQIISASAFASLLLLAGARKIIEVAKKKR</sequence>
<keyword evidence="1" id="KW-0812">Transmembrane</keyword>
<keyword evidence="3" id="KW-1185">Reference proteome</keyword>
<evidence type="ECO:0000256" key="1">
    <source>
        <dbReference type="SAM" id="Phobius"/>
    </source>
</evidence>
<dbReference type="RefSeq" id="WP_220203016.1">
    <property type="nucleotide sequence ID" value="NZ_BNJK01000001.1"/>
</dbReference>
<organism evidence="2 3">
    <name type="scientific">Reticulibacter mediterranei</name>
    <dbReference type="NCBI Taxonomy" id="2778369"/>
    <lineage>
        <taxon>Bacteria</taxon>
        <taxon>Bacillati</taxon>
        <taxon>Chloroflexota</taxon>
        <taxon>Ktedonobacteria</taxon>
        <taxon>Ktedonobacterales</taxon>
        <taxon>Reticulibacteraceae</taxon>
        <taxon>Reticulibacter</taxon>
    </lineage>
</organism>
<evidence type="ECO:0008006" key="4">
    <source>
        <dbReference type="Google" id="ProtNLM"/>
    </source>
</evidence>
<dbReference type="Proteomes" id="UP000597444">
    <property type="component" value="Unassembled WGS sequence"/>
</dbReference>
<accession>A0A8J3IEN1</accession>
<gene>
    <name evidence="2" type="ORF">KSF_022110</name>
</gene>
<comment type="caution">
    <text evidence="2">The sequence shown here is derived from an EMBL/GenBank/DDBJ whole genome shotgun (WGS) entry which is preliminary data.</text>
</comment>
<dbReference type="Pfam" id="PF09579">
    <property type="entry name" value="Spore_YtfJ"/>
    <property type="match status" value="1"/>
</dbReference>
<dbReference type="PANTHER" id="PTHR39162">
    <property type="entry name" value="GLL3345 PROTEIN"/>
    <property type="match status" value="1"/>
</dbReference>